<dbReference type="SUPFAM" id="SSF143120">
    <property type="entry name" value="YefM-like"/>
    <property type="match status" value="1"/>
</dbReference>
<dbReference type="NCBIfam" id="TIGR01552">
    <property type="entry name" value="phd_fam"/>
    <property type="match status" value="1"/>
</dbReference>
<dbReference type="Proteomes" id="UP000182977">
    <property type="component" value="Chromosome I"/>
</dbReference>
<proteinExistence type="inferred from homology"/>
<gene>
    <name evidence="2" type="ORF">SAMN04488563_0461</name>
</gene>
<dbReference type="STRING" id="419479.SAMN04488563_0461"/>
<reference evidence="3" key="1">
    <citation type="submission" date="2016-10" db="EMBL/GenBank/DDBJ databases">
        <authorList>
            <person name="Varghese N."/>
            <person name="Submissions S."/>
        </authorList>
    </citation>
    <scope>NUCLEOTIDE SEQUENCE [LARGE SCALE GENOMIC DNA]</scope>
    <source>
        <strain evidence="3">DSM 45079</strain>
    </source>
</reference>
<dbReference type="AlphaFoldDB" id="A0A1H2GF10"/>
<comment type="similarity">
    <text evidence="1">Belongs to the phD/YefM antitoxin family.</text>
</comment>
<protein>
    <submittedName>
        <fullName evidence="2">Prevent-host-death family protein</fullName>
    </submittedName>
</protein>
<sequence>MPVQDAKDHLSEVISRATSTGEVIYLTDHGERLAAIMPAERAAVLDGLLAVEEFEAEHGPIPADEARKAHDVLVREGVITD</sequence>
<dbReference type="InterPro" id="IPR036165">
    <property type="entry name" value="YefM-like_sf"/>
</dbReference>
<dbReference type="EMBL" id="LT629791">
    <property type="protein sequence ID" value="SDU18160.1"/>
    <property type="molecule type" value="Genomic_DNA"/>
</dbReference>
<evidence type="ECO:0000313" key="3">
    <source>
        <dbReference type="Proteomes" id="UP000182977"/>
    </source>
</evidence>
<evidence type="ECO:0000313" key="2">
    <source>
        <dbReference type="EMBL" id="SDU18160.1"/>
    </source>
</evidence>
<dbReference type="Gene3D" id="3.40.1620.10">
    <property type="entry name" value="YefM-like domain"/>
    <property type="match status" value="1"/>
</dbReference>
<accession>A0A1H2GF10</accession>
<evidence type="ECO:0000256" key="1">
    <source>
        <dbReference type="ARBA" id="ARBA00009981"/>
    </source>
</evidence>
<keyword evidence="3" id="KW-1185">Reference proteome</keyword>
<organism evidence="2 3">
    <name type="scientific">Jiangella alkaliphila</name>
    <dbReference type="NCBI Taxonomy" id="419479"/>
    <lineage>
        <taxon>Bacteria</taxon>
        <taxon>Bacillati</taxon>
        <taxon>Actinomycetota</taxon>
        <taxon>Actinomycetes</taxon>
        <taxon>Jiangellales</taxon>
        <taxon>Jiangellaceae</taxon>
        <taxon>Jiangella</taxon>
    </lineage>
</organism>
<name>A0A1H2GF10_9ACTN</name>